<feature type="domain" description="Histidine kinase" evidence="15">
    <location>
        <begin position="329"/>
        <end position="520"/>
    </location>
</feature>
<comment type="catalytic activity">
    <reaction evidence="1">
        <text>ATP + protein L-histidine = ADP + protein N-phospho-L-histidine.</text>
        <dbReference type="EC" id="2.7.13.3"/>
    </reaction>
</comment>
<evidence type="ECO:0000256" key="5">
    <source>
        <dbReference type="ARBA" id="ARBA00022553"/>
    </source>
</evidence>
<keyword evidence="8" id="KW-0547">Nucleotide-binding</keyword>
<keyword evidence="4" id="KW-1003">Cell membrane</keyword>
<comment type="subcellular location">
    <subcellularLocation>
        <location evidence="2">Cell membrane</location>
        <topology evidence="2">Multi-pass membrane protein</topology>
    </subcellularLocation>
</comment>
<evidence type="ECO:0000256" key="13">
    <source>
        <dbReference type="ARBA" id="ARBA00023136"/>
    </source>
</evidence>
<keyword evidence="9 16" id="KW-0418">Kinase</keyword>
<dbReference type="SMART" id="SM00387">
    <property type="entry name" value="HATPase_c"/>
    <property type="match status" value="1"/>
</dbReference>
<dbReference type="InterPro" id="IPR029151">
    <property type="entry name" value="Sensor-like_sf"/>
</dbReference>
<dbReference type="InterPro" id="IPR003594">
    <property type="entry name" value="HATPase_dom"/>
</dbReference>
<dbReference type="InterPro" id="IPR016120">
    <property type="entry name" value="Sig_transdc_His_kin_SpoOB"/>
</dbReference>
<evidence type="ECO:0000256" key="9">
    <source>
        <dbReference type="ARBA" id="ARBA00022777"/>
    </source>
</evidence>
<evidence type="ECO:0000259" key="15">
    <source>
        <dbReference type="PROSITE" id="PS50109"/>
    </source>
</evidence>
<evidence type="ECO:0000256" key="4">
    <source>
        <dbReference type="ARBA" id="ARBA00022475"/>
    </source>
</evidence>
<evidence type="ECO:0000256" key="11">
    <source>
        <dbReference type="ARBA" id="ARBA00022989"/>
    </source>
</evidence>
<dbReference type="InterPro" id="IPR004358">
    <property type="entry name" value="Sig_transdc_His_kin-like_C"/>
</dbReference>
<dbReference type="InterPro" id="IPR005467">
    <property type="entry name" value="His_kinase_dom"/>
</dbReference>
<dbReference type="Gene3D" id="3.30.450.20">
    <property type="entry name" value="PAS domain"/>
    <property type="match status" value="2"/>
</dbReference>
<dbReference type="EC" id="2.7.13.3" evidence="3"/>
<dbReference type="Gene3D" id="3.30.565.10">
    <property type="entry name" value="Histidine kinase-like ATPase, C-terminal domain"/>
    <property type="match status" value="1"/>
</dbReference>
<dbReference type="InterPro" id="IPR000014">
    <property type="entry name" value="PAS"/>
</dbReference>
<evidence type="ECO:0000256" key="6">
    <source>
        <dbReference type="ARBA" id="ARBA00022679"/>
    </source>
</evidence>
<dbReference type="SUPFAM" id="SSF55874">
    <property type="entry name" value="ATPase domain of HSP90 chaperone/DNA topoisomerase II/histidine kinase"/>
    <property type="match status" value="1"/>
</dbReference>
<evidence type="ECO:0000256" key="10">
    <source>
        <dbReference type="ARBA" id="ARBA00022840"/>
    </source>
</evidence>
<dbReference type="Pfam" id="PF17203">
    <property type="entry name" value="sCache_3_2"/>
    <property type="match status" value="1"/>
</dbReference>
<dbReference type="InterPro" id="IPR036890">
    <property type="entry name" value="HATPase_C_sf"/>
</dbReference>
<dbReference type="PANTHER" id="PTHR40448:SF1">
    <property type="entry name" value="TWO-COMPONENT SENSOR HISTIDINE KINASE"/>
    <property type="match status" value="1"/>
</dbReference>
<dbReference type="SUPFAM" id="SSF55785">
    <property type="entry name" value="PYP-like sensor domain (PAS domain)"/>
    <property type="match status" value="1"/>
</dbReference>
<keyword evidence="10" id="KW-0067">ATP-binding</keyword>
<sequence>MKMHTKIFGLMVGLIAIVALSMAAFLAYIEYHNIYERLGDQALSSAVHIANSPEVVDAFSEDNPSELLQQYADHYQRDMDAEFIVIGNNEGERYAHPDEWKIGEAMVGGDNDLALIAGRSYVSVAEGTRGMSLRGKTPVHSSEGEIIGVVSVGFLVQDIHAEMWQRIGVIVLITTVIVVIGALGSMLLSRSIRKDMYGLEPKEIGALYHEREATFAAIREGIISVDSSGLITSINASARKILNVSGEIVGRPVQEIVLETKIPRVLHTKKAEYNDELFINGHTIIVNRQPIMHGNDIQGVVSSFRDKTEMIEMANTLSDIKSYSEDLRAQNHEFTNKLYTLSGYMHLGLIQEAKSFIAHETSSKDKQNDLVTNYIKDTTIQAILVGKYGRASELKVDFSIDRESRLEKLPTHIGESQIISIIGNVINNALEASLTHHQPAVSVSISDYGKDIILEVTDNGQGLSDDLDRVIEKGYSTKGQKRGYGLAIVQALVGEYGGFLEYHRFQGETTVVTIYLPKQLRGGQNDDSSAHL</sequence>
<dbReference type="PROSITE" id="PS50109">
    <property type="entry name" value="HIS_KIN"/>
    <property type="match status" value="1"/>
</dbReference>
<evidence type="ECO:0000256" key="3">
    <source>
        <dbReference type="ARBA" id="ARBA00012438"/>
    </source>
</evidence>
<dbReference type="Pfam" id="PF02518">
    <property type="entry name" value="HATPase_c"/>
    <property type="match status" value="1"/>
</dbReference>
<keyword evidence="11 14" id="KW-1133">Transmembrane helix</keyword>
<proteinExistence type="predicted"/>
<evidence type="ECO:0000313" key="17">
    <source>
        <dbReference type="Proteomes" id="UP000741863"/>
    </source>
</evidence>
<organism evidence="16 17">
    <name type="scientific">Geomicrobium sediminis</name>
    <dbReference type="NCBI Taxonomy" id="1347788"/>
    <lineage>
        <taxon>Bacteria</taxon>
        <taxon>Bacillati</taxon>
        <taxon>Bacillota</taxon>
        <taxon>Bacilli</taxon>
        <taxon>Bacillales</taxon>
        <taxon>Geomicrobium</taxon>
    </lineage>
</organism>
<evidence type="ECO:0000256" key="12">
    <source>
        <dbReference type="ARBA" id="ARBA00023012"/>
    </source>
</evidence>
<evidence type="ECO:0000256" key="1">
    <source>
        <dbReference type="ARBA" id="ARBA00000085"/>
    </source>
</evidence>
<feature type="transmembrane region" description="Helical" evidence="14">
    <location>
        <begin position="7"/>
        <end position="29"/>
    </location>
</feature>
<dbReference type="PRINTS" id="PR00344">
    <property type="entry name" value="BCTRLSENSOR"/>
</dbReference>
<comment type="caution">
    <text evidence="16">The sequence shown here is derived from an EMBL/GenBank/DDBJ whole genome shotgun (WGS) entry which is preliminary data.</text>
</comment>
<reference evidence="16 17" key="1">
    <citation type="submission" date="2021-01" db="EMBL/GenBank/DDBJ databases">
        <title>Genomic Encyclopedia of Type Strains, Phase IV (KMG-IV): sequencing the most valuable type-strain genomes for metagenomic binning, comparative biology and taxonomic classification.</title>
        <authorList>
            <person name="Goeker M."/>
        </authorList>
    </citation>
    <scope>NUCLEOTIDE SEQUENCE [LARGE SCALE GENOMIC DNA]</scope>
    <source>
        <strain evidence="16 17">DSM 25540</strain>
    </source>
</reference>
<dbReference type="SMART" id="SM00091">
    <property type="entry name" value="PAS"/>
    <property type="match status" value="1"/>
</dbReference>
<keyword evidence="12" id="KW-0902">Two-component regulatory system</keyword>
<protein>
    <recommendedName>
        <fullName evidence="3">histidine kinase</fullName>
        <ecNumber evidence="3">2.7.13.3</ecNumber>
    </recommendedName>
</protein>
<dbReference type="GO" id="GO:0004673">
    <property type="term" value="F:protein histidine kinase activity"/>
    <property type="evidence" value="ECO:0007669"/>
    <property type="project" value="UniProtKB-EC"/>
</dbReference>
<keyword evidence="5" id="KW-0597">Phosphoprotein</keyword>
<dbReference type="EMBL" id="JAFBEC010000006">
    <property type="protein sequence ID" value="MBM7633141.1"/>
    <property type="molecule type" value="Genomic_DNA"/>
</dbReference>
<dbReference type="CDD" id="cd00130">
    <property type="entry name" value="PAS"/>
    <property type="match status" value="1"/>
</dbReference>
<evidence type="ECO:0000256" key="2">
    <source>
        <dbReference type="ARBA" id="ARBA00004651"/>
    </source>
</evidence>
<evidence type="ECO:0000256" key="7">
    <source>
        <dbReference type="ARBA" id="ARBA00022692"/>
    </source>
</evidence>
<keyword evidence="7 14" id="KW-0812">Transmembrane</keyword>
<evidence type="ECO:0000256" key="14">
    <source>
        <dbReference type="SAM" id="Phobius"/>
    </source>
</evidence>
<gene>
    <name evidence="16" type="ORF">JOD17_002235</name>
</gene>
<keyword evidence="13 14" id="KW-0472">Membrane</keyword>
<keyword evidence="6 16" id="KW-0808">Transferase</keyword>
<dbReference type="Proteomes" id="UP000741863">
    <property type="component" value="Unassembled WGS sequence"/>
</dbReference>
<evidence type="ECO:0000313" key="16">
    <source>
        <dbReference type="EMBL" id="MBM7633141.1"/>
    </source>
</evidence>
<feature type="transmembrane region" description="Helical" evidence="14">
    <location>
        <begin position="167"/>
        <end position="188"/>
    </location>
</feature>
<accession>A0ABS2PDS9</accession>
<dbReference type="PANTHER" id="PTHR40448">
    <property type="entry name" value="TWO-COMPONENT SENSOR HISTIDINE KINASE"/>
    <property type="match status" value="1"/>
</dbReference>
<keyword evidence="17" id="KW-1185">Reference proteome</keyword>
<name>A0ABS2PDS9_9BACL</name>
<dbReference type="SUPFAM" id="SSF103190">
    <property type="entry name" value="Sensory domain-like"/>
    <property type="match status" value="1"/>
</dbReference>
<dbReference type="InterPro" id="IPR033463">
    <property type="entry name" value="sCache_3"/>
</dbReference>
<evidence type="ECO:0000256" key="8">
    <source>
        <dbReference type="ARBA" id="ARBA00022741"/>
    </source>
</evidence>
<dbReference type="SUPFAM" id="SSF55890">
    <property type="entry name" value="Sporulation response regulatory protein Spo0B"/>
    <property type="match status" value="1"/>
</dbReference>
<dbReference type="InterPro" id="IPR035965">
    <property type="entry name" value="PAS-like_dom_sf"/>
</dbReference>